<proteinExistence type="predicted"/>
<dbReference type="Proteomes" id="UP000288805">
    <property type="component" value="Unassembled WGS sequence"/>
</dbReference>
<organism evidence="1 2">
    <name type="scientific">Vitis vinifera</name>
    <name type="common">Grape</name>
    <dbReference type="NCBI Taxonomy" id="29760"/>
    <lineage>
        <taxon>Eukaryota</taxon>
        <taxon>Viridiplantae</taxon>
        <taxon>Streptophyta</taxon>
        <taxon>Embryophyta</taxon>
        <taxon>Tracheophyta</taxon>
        <taxon>Spermatophyta</taxon>
        <taxon>Magnoliopsida</taxon>
        <taxon>eudicotyledons</taxon>
        <taxon>Gunneridae</taxon>
        <taxon>Pentapetalae</taxon>
        <taxon>rosids</taxon>
        <taxon>Vitales</taxon>
        <taxon>Vitaceae</taxon>
        <taxon>Viteae</taxon>
        <taxon>Vitis</taxon>
    </lineage>
</organism>
<name>A0A438H6X1_VITVI</name>
<evidence type="ECO:0000313" key="2">
    <source>
        <dbReference type="Proteomes" id="UP000288805"/>
    </source>
</evidence>
<gene>
    <name evidence="1" type="ORF">CK203_044796</name>
</gene>
<dbReference type="AlphaFoldDB" id="A0A438H6X1"/>
<reference evidence="1 2" key="1">
    <citation type="journal article" date="2018" name="PLoS Genet.">
        <title>Population sequencing reveals clonal diversity and ancestral inbreeding in the grapevine cultivar Chardonnay.</title>
        <authorList>
            <person name="Roach M.J."/>
            <person name="Johnson D.L."/>
            <person name="Bohlmann J."/>
            <person name="van Vuuren H.J."/>
            <person name="Jones S.J."/>
            <person name="Pretorius I.S."/>
            <person name="Schmidt S.A."/>
            <person name="Borneman A.R."/>
        </authorList>
    </citation>
    <scope>NUCLEOTIDE SEQUENCE [LARGE SCALE GENOMIC DNA]</scope>
    <source>
        <strain evidence="2">cv. Chardonnay</strain>
        <tissue evidence="1">Leaf</tissue>
    </source>
</reference>
<sequence length="60" mass="7047">MEGLEWFPITGESSTWLDHPFIEEEVRLAVFQLNKDKALCLDGFTIAVYKERWDVMKEAL</sequence>
<protein>
    <submittedName>
        <fullName evidence="1">Uncharacterized protein</fullName>
    </submittedName>
</protein>
<dbReference type="EMBL" id="QGNW01000268">
    <property type="protein sequence ID" value="RVW80225.1"/>
    <property type="molecule type" value="Genomic_DNA"/>
</dbReference>
<comment type="caution">
    <text evidence="1">The sequence shown here is derived from an EMBL/GenBank/DDBJ whole genome shotgun (WGS) entry which is preliminary data.</text>
</comment>
<evidence type="ECO:0000313" key="1">
    <source>
        <dbReference type="EMBL" id="RVW80225.1"/>
    </source>
</evidence>
<accession>A0A438H6X1</accession>